<gene>
    <name evidence="1" type="ORF">JD844_013588</name>
</gene>
<evidence type="ECO:0000313" key="1">
    <source>
        <dbReference type="EMBL" id="KAH0630512.1"/>
    </source>
</evidence>
<protein>
    <submittedName>
        <fullName evidence="1">Uncharacterized protein</fullName>
    </submittedName>
</protein>
<dbReference type="EMBL" id="JAIPUX010000439">
    <property type="protein sequence ID" value="KAH0630512.1"/>
    <property type="molecule type" value="Genomic_DNA"/>
</dbReference>
<evidence type="ECO:0000313" key="2">
    <source>
        <dbReference type="Proteomes" id="UP000826234"/>
    </source>
</evidence>
<comment type="caution">
    <text evidence="1">The sequence shown here is derived from an EMBL/GenBank/DDBJ whole genome shotgun (WGS) entry which is preliminary data.</text>
</comment>
<reference evidence="1 2" key="1">
    <citation type="journal article" date="2022" name="Gigascience">
        <title>A chromosome-level genome assembly and annotation of the desert horned lizard, Phrynosoma platyrhinos, provides insight into chromosomal rearrangements among reptiles.</title>
        <authorList>
            <person name="Koochekian N."/>
            <person name="Ascanio A."/>
            <person name="Farleigh K."/>
            <person name="Card D.C."/>
            <person name="Schield D.R."/>
            <person name="Castoe T.A."/>
            <person name="Jezkova T."/>
        </authorList>
    </citation>
    <scope>NUCLEOTIDE SEQUENCE [LARGE SCALE GENOMIC DNA]</scope>
    <source>
        <strain evidence="1">NK-2021</strain>
    </source>
</reference>
<keyword evidence="2" id="KW-1185">Reference proteome</keyword>
<sequence>MQTFQPEMYGKMLDTCGASLSSCPQSQLPFICTVAASGFSDATEGLMVCYLAEDSEIGMVDSLGSVKPDLICWLEGAEDLFIQDSDEEKGLTATCLECFDSESDSAMEAIAQKDDEV</sequence>
<organism evidence="1 2">
    <name type="scientific">Phrynosoma platyrhinos</name>
    <name type="common">Desert horned lizard</name>
    <dbReference type="NCBI Taxonomy" id="52577"/>
    <lineage>
        <taxon>Eukaryota</taxon>
        <taxon>Metazoa</taxon>
        <taxon>Chordata</taxon>
        <taxon>Craniata</taxon>
        <taxon>Vertebrata</taxon>
        <taxon>Euteleostomi</taxon>
        <taxon>Lepidosauria</taxon>
        <taxon>Squamata</taxon>
        <taxon>Bifurcata</taxon>
        <taxon>Unidentata</taxon>
        <taxon>Episquamata</taxon>
        <taxon>Toxicofera</taxon>
        <taxon>Iguania</taxon>
        <taxon>Phrynosomatidae</taxon>
        <taxon>Phrynosomatinae</taxon>
        <taxon>Phrynosoma</taxon>
    </lineage>
</organism>
<dbReference type="Proteomes" id="UP000826234">
    <property type="component" value="Unassembled WGS sequence"/>
</dbReference>
<proteinExistence type="predicted"/>
<name>A0ABQ7TM20_PHRPL</name>
<accession>A0ABQ7TM20</accession>